<proteinExistence type="predicted"/>
<accession>A0A9Q1IQK8</accession>
<dbReference type="EMBL" id="JAINUF010000009">
    <property type="protein sequence ID" value="KAJ8350809.1"/>
    <property type="molecule type" value="Genomic_DNA"/>
</dbReference>
<comment type="caution">
    <text evidence="1">The sequence shown here is derived from an EMBL/GenBank/DDBJ whole genome shotgun (WGS) entry which is preliminary data.</text>
</comment>
<dbReference type="Proteomes" id="UP001152622">
    <property type="component" value="Chromosome 9"/>
</dbReference>
<reference evidence="1" key="1">
    <citation type="journal article" date="2023" name="Science">
        <title>Genome structures resolve the early diversification of teleost fishes.</title>
        <authorList>
            <person name="Parey E."/>
            <person name="Louis A."/>
            <person name="Montfort J."/>
            <person name="Bouchez O."/>
            <person name="Roques C."/>
            <person name="Iampietro C."/>
            <person name="Lluch J."/>
            <person name="Castinel A."/>
            <person name="Donnadieu C."/>
            <person name="Desvignes T."/>
            <person name="Floi Bucao C."/>
            <person name="Jouanno E."/>
            <person name="Wen M."/>
            <person name="Mejri S."/>
            <person name="Dirks R."/>
            <person name="Jansen H."/>
            <person name="Henkel C."/>
            <person name="Chen W.J."/>
            <person name="Zahm M."/>
            <person name="Cabau C."/>
            <person name="Klopp C."/>
            <person name="Thompson A.W."/>
            <person name="Robinson-Rechavi M."/>
            <person name="Braasch I."/>
            <person name="Lecointre G."/>
            <person name="Bobe J."/>
            <person name="Postlethwait J.H."/>
            <person name="Berthelot C."/>
            <person name="Roest Crollius H."/>
            <person name="Guiguen Y."/>
        </authorList>
    </citation>
    <scope>NUCLEOTIDE SEQUENCE</scope>
    <source>
        <strain evidence="1">WJC10195</strain>
    </source>
</reference>
<sequence length="68" mass="7770">MSLNAGSGEWSRVAATTTSHASPFISTPDNSIIFLELTFRKRNIKMTASVLLRARERRFLEDINQHMF</sequence>
<name>A0A9Q1IQK8_SYNKA</name>
<keyword evidence="2" id="KW-1185">Reference proteome</keyword>
<dbReference type="AlphaFoldDB" id="A0A9Q1IQK8"/>
<gene>
    <name evidence="1" type="ORF">SKAU_G00259390</name>
</gene>
<organism evidence="1 2">
    <name type="scientific">Synaphobranchus kaupii</name>
    <name type="common">Kaup's arrowtooth eel</name>
    <dbReference type="NCBI Taxonomy" id="118154"/>
    <lineage>
        <taxon>Eukaryota</taxon>
        <taxon>Metazoa</taxon>
        <taxon>Chordata</taxon>
        <taxon>Craniata</taxon>
        <taxon>Vertebrata</taxon>
        <taxon>Euteleostomi</taxon>
        <taxon>Actinopterygii</taxon>
        <taxon>Neopterygii</taxon>
        <taxon>Teleostei</taxon>
        <taxon>Anguilliformes</taxon>
        <taxon>Synaphobranchidae</taxon>
        <taxon>Synaphobranchus</taxon>
    </lineage>
</organism>
<evidence type="ECO:0000313" key="2">
    <source>
        <dbReference type="Proteomes" id="UP001152622"/>
    </source>
</evidence>
<evidence type="ECO:0000313" key="1">
    <source>
        <dbReference type="EMBL" id="KAJ8350809.1"/>
    </source>
</evidence>
<protein>
    <submittedName>
        <fullName evidence="1">Uncharacterized protein</fullName>
    </submittedName>
</protein>